<keyword evidence="3" id="KW-1185">Reference proteome</keyword>
<evidence type="ECO:0000313" key="2">
    <source>
        <dbReference type="EMBL" id="TKW39197.1"/>
    </source>
</evidence>
<accession>A0A4U6WLE3</accession>
<organism evidence="2 3">
    <name type="scientific">Setaria viridis</name>
    <name type="common">Green bristlegrass</name>
    <name type="synonym">Setaria italica subsp. viridis</name>
    <dbReference type="NCBI Taxonomy" id="4556"/>
    <lineage>
        <taxon>Eukaryota</taxon>
        <taxon>Viridiplantae</taxon>
        <taxon>Streptophyta</taxon>
        <taxon>Embryophyta</taxon>
        <taxon>Tracheophyta</taxon>
        <taxon>Spermatophyta</taxon>
        <taxon>Magnoliopsida</taxon>
        <taxon>Liliopsida</taxon>
        <taxon>Poales</taxon>
        <taxon>Poaceae</taxon>
        <taxon>PACMAD clade</taxon>
        <taxon>Panicoideae</taxon>
        <taxon>Panicodae</taxon>
        <taxon>Paniceae</taxon>
        <taxon>Cenchrinae</taxon>
        <taxon>Setaria</taxon>
    </lineage>
</organism>
<dbReference type="Gramene" id="TKW39197">
    <property type="protein sequence ID" value="TKW39197"/>
    <property type="gene ID" value="SEVIR_1G162350v2"/>
</dbReference>
<dbReference type="Proteomes" id="UP000298652">
    <property type="component" value="Chromosome 1"/>
</dbReference>
<reference evidence="2" key="1">
    <citation type="submission" date="2019-03" db="EMBL/GenBank/DDBJ databases">
        <title>WGS assembly of Setaria viridis.</title>
        <authorList>
            <person name="Huang P."/>
            <person name="Jenkins J."/>
            <person name="Grimwood J."/>
            <person name="Barry K."/>
            <person name="Healey A."/>
            <person name="Mamidi S."/>
            <person name="Sreedasyam A."/>
            <person name="Shu S."/>
            <person name="Feldman M."/>
            <person name="Wu J."/>
            <person name="Yu Y."/>
            <person name="Chen C."/>
            <person name="Johnson J."/>
            <person name="Rokhsar D."/>
            <person name="Baxter I."/>
            <person name="Schmutz J."/>
            <person name="Brutnell T."/>
            <person name="Kellogg E."/>
        </authorList>
    </citation>
    <scope>NUCLEOTIDE SEQUENCE [LARGE SCALE GENOMIC DNA]</scope>
</reference>
<evidence type="ECO:0000256" key="1">
    <source>
        <dbReference type="SAM" id="SignalP"/>
    </source>
</evidence>
<sequence length="50" mass="5695">MFTLLLPRLLCFGGYAIEFCTPACGKGLLVTSWALWHLRCYNNSINIFLI</sequence>
<proteinExistence type="predicted"/>
<feature type="signal peptide" evidence="1">
    <location>
        <begin position="1"/>
        <end position="16"/>
    </location>
</feature>
<protein>
    <submittedName>
        <fullName evidence="2">Uncharacterized protein</fullName>
    </submittedName>
</protein>
<dbReference type="AlphaFoldDB" id="A0A4U6WLE3"/>
<keyword evidence="1" id="KW-0732">Signal</keyword>
<gene>
    <name evidence="2" type="ORF">SEVIR_1G162350v2</name>
</gene>
<feature type="chain" id="PRO_5020344123" evidence="1">
    <location>
        <begin position="17"/>
        <end position="50"/>
    </location>
</feature>
<name>A0A4U6WLE3_SETVI</name>
<evidence type="ECO:0000313" key="3">
    <source>
        <dbReference type="Proteomes" id="UP000298652"/>
    </source>
</evidence>
<dbReference type="EMBL" id="CM016552">
    <property type="protein sequence ID" value="TKW39197.1"/>
    <property type="molecule type" value="Genomic_DNA"/>
</dbReference>